<dbReference type="GO" id="GO:0031573">
    <property type="term" value="P:mitotic intra-S DNA damage checkpoint signaling"/>
    <property type="evidence" value="ECO:0007669"/>
    <property type="project" value="TreeGrafter"/>
</dbReference>
<dbReference type="OrthoDB" id="343092at2759"/>
<protein>
    <recommendedName>
        <fullName evidence="15">ERCC4 domain-containing protein</fullName>
    </recommendedName>
</protein>
<dbReference type="GO" id="GO:0046872">
    <property type="term" value="F:metal ion binding"/>
    <property type="evidence" value="ECO:0007669"/>
    <property type="project" value="UniProtKB-KW"/>
</dbReference>
<dbReference type="Proteomes" id="UP000726737">
    <property type="component" value="Unassembled WGS sequence"/>
</dbReference>
<feature type="compositionally biased region" description="Polar residues" evidence="14">
    <location>
        <begin position="121"/>
        <end position="136"/>
    </location>
</feature>
<evidence type="ECO:0000256" key="4">
    <source>
        <dbReference type="ARBA" id="ARBA00022722"/>
    </source>
</evidence>
<dbReference type="EMBL" id="JAAAJA010000634">
    <property type="protein sequence ID" value="KAG0250925.1"/>
    <property type="molecule type" value="Genomic_DNA"/>
</dbReference>
<evidence type="ECO:0000256" key="10">
    <source>
        <dbReference type="ARBA" id="ARBA00023172"/>
    </source>
</evidence>
<evidence type="ECO:0000256" key="13">
    <source>
        <dbReference type="ARBA" id="ARBA00023254"/>
    </source>
</evidence>
<keyword evidence="4" id="KW-0540">Nuclease</keyword>
<comment type="subcellular location">
    <subcellularLocation>
        <location evidence="2">Nucleus</location>
    </subcellularLocation>
</comment>
<evidence type="ECO:0000256" key="7">
    <source>
        <dbReference type="ARBA" id="ARBA00022763"/>
    </source>
</evidence>
<gene>
    <name evidence="16" type="ORF">BG011_007978</name>
</gene>
<keyword evidence="6" id="KW-0255">Endonuclease</keyword>
<dbReference type="InterPro" id="IPR033310">
    <property type="entry name" value="Mms4/EME1/EME2"/>
</dbReference>
<dbReference type="InterPro" id="IPR042530">
    <property type="entry name" value="EME1/EME2_C"/>
</dbReference>
<evidence type="ECO:0000313" key="17">
    <source>
        <dbReference type="Proteomes" id="UP000726737"/>
    </source>
</evidence>
<keyword evidence="5" id="KW-0479">Metal-binding</keyword>
<dbReference type="GO" id="GO:0005634">
    <property type="term" value="C:nucleus"/>
    <property type="evidence" value="ECO:0007669"/>
    <property type="project" value="UniProtKB-SubCell"/>
</dbReference>
<feature type="region of interest" description="Disordered" evidence="14">
    <location>
        <begin position="94"/>
        <end position="136"/>
    </location>
</feature>
<dbReference type="Gene3D" id="3.40.50.10130">
    <property type="match status" value="1"/>
</dbReference>
<dbReference type="GO" id="GO:0006302">
    <property type="term" value="P:double-strand break repair"/>
    <property type="evidence" value="ECO:0007669"/>
    <property type="project" value="TreeGrafter"/>
</dbReference>
<dbReference type="GO" id="GO:0048476">
    <property type="term" value="C:Holliday junction resolvase complex"/>
    <property type="evidence" value="ECO:0007669"/>
    <property type="project" value="InterPro"/>
</dbReference>
<feature type="region of interest" description="Disordered" evidence="14">
    <location>
        <begin position="401"/>
        <end position="490"/>
    </location>
</feature>
<evidence type="ECO:0000256" key="1">
    <source>
        <dbReference type="ARBA" id="ARBA00001946"/>
    </source>
</evidence>
<dbReference type="GO" id="GO:0000712">
    <property type="term" value="P:resolution of meiotic recombination intermediates"/>
    <property type="evidence" value="ECO:0007669"/>
    <property type="project" value="TreeGrafter"/>
</dbReference>
<keyword evidence="8" id="KW-0378">Hydrolase</keyword>
<feature type="compositionally biased region" description="Acidic residues" evidence="14">
    <location>
        <begin position="377"/>
        <end position="386"/>
    </location>
</feature>
<comment type="caution">
    <text evidence="16">The sequence shown here is derived from an EMBL/GenBank/DDBJ whole genome shotgun (WGS) entry which is preliminary data.</text>
</comment>
<organism evidence="16 17">
    <name type="scientific">Mortierella polycephala</name>
    <dbReference type="NCBI Taxonomy" id="41804"/>
    <lineage>
        <taxon>Eukaryota</taxon>
        <taxon>Fungi</taxon>
        <taxon>Fungi incertae sedis</taxon>
        <taxon>Mucoromycota</taxon>
        <taxon>Mortierellomycotina</taxon>
        <taxon>Mortierellomycetes</taxon>
        <taxon>Mortierellales</taxon>
        <taxon>Mortierellaceae</taxon>
        <taxon>Mortierella</taxon>
    </lineage>
</organism>
<comment type="similarity">
    <text evidence="3">Belongs to the EME1/MMS4 family.</text>
</comment>
<dbReference type="Pfam" id="PF21292">
    <property type="entry name" value="EME1-MUS81_C"/>
    <property type="match status" value="1"/>
</dbReference>
<feature type="region of interest" description="Disordered" evidence="14">
    <location>
        <begin position="253"/>
        <end position="272"/>
    </location>
</feature>
<keyword evidence="11" id="KW-0234">DNA repair</keyword>
<evidence type="ECO:0000256" key="12">
    <source>
        <dbReference type="ARBA" id="ARBA00023242"/>
    </source>
</evidence>
<keyword evidence="17" id="KW-1185">Reference proteome</keyword>
<evidence type="ECO:0000256" key="5">
    <source>
        <dbReference type="ARBA" id="ARBA00022723"/>
    </source>
</evidence>
<name>A0A9P6TY25_9FUNG</name>
<feature type="compositionally biased region" description="Basic and acidic residues" evidence="14">
    <location>
        <begin position="434"/>
        <end position="490"/>
    </location>
</feature>
<dbReference type="GO" id="GO:0031297">
    <property type="term" value="P:replication fork processing"/>
    <property type="evidence" value="ECO:0007669"/>
    <property type="project" value="TreeGrafter"/>
</dbReference>
<dbReference type="SMART" id="SM00891">
    <property type="entry name" value="ERCC4"/>
    <property type="match status" value="1"/>
</dbReference>
<dbReference type="PANTHER" id="PTHR21077">
    <property type="entry name" value="EME1 PROTEIN"/>
    <property type="match status" value="1"/>
</dbReference>
<evidence type="ECO:0000259" key="15">
    <source>
        <dbReference type="SMART" id="SM00891"/>
    </source>
</evidence>
<evidence type="ECO:0000256" key="8">
    <source>
        <dbReference type="ARBA" id="ARBA00022801"/>
    </source>
</evidence>
<dbReference type="InterPro" id="IPR006166">
    <property type="entry name" value="ERCC4_domain"/>
</dbReference>
<dbReference type="GO" id="GO:0003677">
    <property type="term" value="F:DNA binding"/>
    <property type="evidence" value="ECO:0007669"/>
    <property type="project" value="InterPro"/>
</dbReference>
<evidence type="ECO:0000256" key="14">
    <source>
        <dbReference type="SAM" id="MobiDB-lite"/>
    </source>
</evidence>
<feature type="compositionally biased region" description="Polar residues" evidence="14">
    <location>
        <begin position="347"/>
        <end position="363"/>
    </location>
</feature>
<sequence>MTKCSQRTINRIFDGQFLKSLEPAATMDDPGDIVVMLSSSDDDTDNDVNDLGYITGGYTRNEAGTKRAPVGFPQANSVRGINNNDPLLSIRPQEHFLPSSSSNPSRRVCEEEPKSTTTTTIALPSTPKQHSTDSSTAFLPSISQETLSDWDYELIPSPVRGAGKPTIILSSPSSKSTGNWTFPESRTVDRAPYFPPVDSEEHYSPINSPTNNKSSFLRTKASLRTPSPPVYSGRSSPPRFARAVSPQVFVRSNAHIKPNSSRKGSPIASDLLPRESPISDLVYGSLDGITEPSKETVKEPWESLIDASLSPPRMFEEDWDDSEQEQLMDDVFSGLAKGKGTKKKGFSRTNSAKSLTEGSTGRNQCKRKQPSWTTAVDLEDWDDDRDLDGPMSLEQEIVARASRRKAKVRNTNAGSEDDESAESAASSDAKRKRVEKELQKEAKEAEKVAKEAERAAKKLAREQEQQRKRDLKEQERLSKEEERQAEKKAARELRIANRLTTKAEGAKDMILCIEETLYRSSFGLALQDYLAPIECQVELLKPPGARETHGAHETSPARNVLYWRRTVNHRYDEEQDLFVPLGEKEVELESFALIYQTADEFADMIEQDQLKSFLSAVKREMRLRKNKEMMAMSSTSVNGPMRLKDDRRKRQRTLFLISGMESYLRGLRKATTKKFQQAVLASLGQGRTDAASSITVAQLEEAVVDQGRIDKELLWLQLEQDCLVIHSNDDDETAQFIVSLTEQIGLLPYKDVRKTGLNVCIEGIKSGTDASDTWVRSLQEIHMVTPNVARSIASEYPTIRSLYEGYRACASAYEAQTMLEGIPIVNRNTFLGKMISRRVYDVFMSEDPEQSVS</sequence>
<feature type="region of interest" description="Disordered" evidence="14">
    <location>
        <begin position="335"/>
        <end position="389"/>
    </location>
</feature>
<reference evidence="16" key="1">
    <citation type="journal article" date="2020" name="Fungal Divers.">
        <title>Resolving the Mortierellaceae phylogeny through synthesis of multi-gene phylogenetics and phylogenomics.</title>
        <authorList>
            <person name="Vandepol N."/>
            <person name="Liber J."/>
            <person name="Desiro A."/>
            <person name="Na H."/>
            <person name="Kennedy M."/>
            <person name="Barry K."/>
            <person name="Grigoriev I.V."/>
            <person name="Miller A.N."/>
            <person name="O'Donnell K."/>
            <person name="Stajich J.E."/>
            <person name="Bonito G."/>
        </authorList>
    </citation>
    <scope>NUCLEOTIDE SEQUENCE</scope>
    <source>
        <strain evidence="16">KOD948</strain>
    </source>
</reference>
<keyword evidence="10" id="KW-0233">DNA recombination</keyword>
<keyword evidence="7" id="KW-0227">DNA damage</keyword>
<dbReference type="AlphaFoldDB" id="A0A9P6TY25"/>
<evidence type="ECO:0000256" key="3">
    <source>
        <dbReference type="ARBA" id="ARBA00005313"/>
    </source>
</evidence>
<comment type="cofactor">
    <cofactor evidence="1">
        <name>Mg(2+)</name>
        <dbReference type="ChEBI" id="CHEBI:18420"/>
    </cofactor>
</comment>
<feature type="domain" description="ERCC4" evidence="15">
    <location>
        <begin position="534"/>
        <end position="807"/>
    </location>
</feature>
<evidence type="ECO:0000256" key="2">
    <source>
        <dbReference type="ARBA" id="ARBA00004123"/>
    </source>
</evidence>
<dbReference type="Gene3D" id="1.10.150.670">
    <property type="entry name" value="Crossover junction endonuclease EME1, DNA-binding domain"/>
    <property type="match status" value="1"/>
</dbReference>
<proteinExistence type="inferred from homology"/>
<evidence type="ECO:0000313" key="16">
    <source>
        <dbReference type="EMBL" id="KAG0250925.1"/>
    </source>
</evidence>
<dbReference type="GO" id="GO:0008821">
    <property type="term" value="F:crossover junction DNA endonuclease activity"/>
    <property type="evidence" value="ECO:0007669"/>
    <property type="project" value="TreeGrafter"/>
</dbReference>
<dbReference type="Pfam" id="PF02732">
    <property type="entry name" value="ERCC4"/>
    <property type="match status" value="1"/>
</dbReference>
<evidence type="ECO:0000256" key="9">
    <source>
        <dbReference type="ARBA" id="ARBA00022842"/>
    </source>
</evidence>
<keyword evidence="9" id="KW-0460">Magnesium</keyword>
<dbReference type="PANTHER" id="PTHR21077:SF5">
    <property type="entry name" value="CROSSOVER JUNCTION ENDONUCLEASE MMS4"/>
    <property type="match status" value="1"/>
</dbReference>
<evidence type="ECO:0000256" key="11">
    <source>
        <dbReference type="ARBA" id="ARBA00023204"/>
    </source>
</evidence>
<evidence type="ECO:0000256" key="6">
    <source>
        <dbReference type="ARBA" id="ARBA00022759"/>
    </source>
</evidence>
<keyword evidence="13" id="KW-0469">Meiosis</keyword>
<keyword evidence="12" id="KW-0539">Nucleus</keyword>
<accession>A0A9P6TY25</accession>